<protein>
    <submittedName>
        <fullName evidence="2">Uncharacterized mitochondrial protein AtMg00310-like</fullName>
    </submittedName>
</protein>
<organism evidence="1 2">
    <name type="scientific">Raphanus sativus</name>
    <name type="common">Radish</name>
    <name type="synonym">Raphanus raphanistrum var. sativus</name>
    <dbReference type="NCBI Taxonomy" id="3726"/>
    <lineage>
        <taxon>Eukaryota</taxon>
        <taxon>Viridiplantae</taxon>
        <taxon>Streptophyta</taxon>
        <taxon>Embryophyta</taxon>
        <taxon>Tracheophyta</taxon>
        <taxon>Spermatophyta</taxon>
        <taxon>Magnoliopsida</taxon>
        <taxon>eudicotyledons</taxon>
        <taxon>Gunneridae</taxon>
        <taxon>Pentapetalae</taxon>
        <taxon>rosids</taxon>
        <taxon>malvids</taxon>
        <taxon>Brassicales</taxon>
        <taxon>Brassicaceae</taxon>
        <taxon>Brassiceae</taxon>
        <taxon>Raphanus</taxon>
    </lineage>
</organism>
<keyword evidence="1" id="KW-1185">Reference proteome</keyword>
<evidence type="ECO:0000313" key="1">
    <source>
        <dbReference type="Proteomes" id="UP000504610"/>
    </source>
</evidence>
<sequence length="155" mass="17524">MAWVSWDRMATPKCVGGLGFKDSESFNDSLLAKLGWRIMNNPEALLSQVLKGKYFPDCSFMESTQKQTASHGWTGIMEGKEVLKKGLGYLVGDGENISGWYDPWLSISKPLIPIGPPTLENQQLRVRDLLLQESNEWNCLWCDCIYLSMRSLSDN</sequence>
<dbReference type="OrthoDB" id="1108994at2759"/>
<dbReference type="Proteomes" id="UP000504610">
    <property type="component" value="Chromosome 9"/>
</dbReference>
<proteinExistence type="predicted"/>
<dbReference type="AlphaFoldDB" id="A0A9W3CGR9"/>
<gene>
    <name evidence="2" type="primary">LOC108824702</name>
</gene>
<accession>A0A9W3CGR9</accession>
<dbReference type="GeneID" id="108824702"/>
<reference evidence="1" key="1">
    <citation type="journal article" date="2019" name="Database">
        <title>The radish genome database (RadishGD): an integrated information resource for radish genomics.</title>
        <authorList>
            <person name="Yu H.J."/>
            <person name="Baek S."/>
            <person name="Lee Y.J."/>
            <person name="Cho A."/>
            <person name="Mun J.H."/>
        </authorList>
    </citation>
    <scope>NUCLEOTIDE SEQUENCE [LARGE SCALE GENOMIC DNA]</scope>
    <source>
        <strain evidence="1">cv. WK10039</strain>
    </source>
</reference>
<dbReference type="KEGG" id="rsz:108824702"/>
<name>A0A9W3CGR9_RAPSA</name>
<dbReference type="RefSeq" id="XP_056850702.1">
    <property type="nucleotide sequence ID" value="XM_056994722.1"/>
</dbReference>
<reference evidence="2" key="2">
    <citation type="submission" date="2025-08" db="UniProtKB">
        <authorList>
            <consortium name="RefSeq"/>
        </authorList>
    </citation>
    <scope>IDENTIFICATION</scope>
    <source>
        <tissue evidence="2">Leaf</tissue>
    </source>
</reference>
<evidence type="ECO:0000313" key="2">
    <source>
        <dbReference type="RefSeq" id="XP_056850702.1"/>
    </source>
</evidence>